<dbReference type="AlphaFoldDB" id="A0A6I3IVC1"/>
<dbReference type="Proteomes" id="UP000433406">
    <property type="component" value="Unassembled WGS sequence"/>
</dbReference>
<evidence type="ECO:0000313" key="2">
    <source>
        <dbReference type="Proteomes" id="UP000433406"/>
    </source>
</evidence>
<sequence length="222" mass="22575">MSGSGRPALRPALLGAGAGLSYATFVVDLVRRGPSSLDHAVSELAAPGERWAWFYRAAEVGCAAAVLPLLPPVRSALPPGVGREVVTGATAVFAVAAAAAGVVPTPCGPGLAWGVVDLRPRSDLHDAASLLAESAAYVGVGAAWATTRRRGPRWFHRAAGWTLLVGVGSGLVHGATRSHAERRRVSGVSQRVDVLAVSAWLGCLGVLGAQAAGTTEPQGAPR</sequence>
<evidence type="ECO:0000313" key="1">
    <source>
        <dbReference type="EMBL" id="MTB94383.1"/>
    </source>
</evidence>
<accession>A0A6I3IVC1</accession>
<comment type="caution">
    <text evidence="1">The sequence shown here is derived from an EMBL/GenBank/DDBJ whole genome shotgun (WGS) entry which is preliminary data.</text>
</comment>
<name>A0A6I3IVC1_9ACTN</name>
<gene>
    <name evidence="1" type="ORF">GGQ22_04740</name>
</gene>
<keyword evidence="2" id="KW-1185">Reference proteome</keyword>
<organism evidence="1 2">
    <name type="scientific">Nocardioides marmotae</name>
    <dbReference type="NCBI Taxonomy" id="2663857"/>
    <lineage>
        <taxon>Bacteria</taxon>
        <taxon>Bacillati</taxon>
        <taxon>Actinomycetota</taxon>
        <taxon>Actinomycetes</taxon>
        <taxon>Propionibacteriales</taxon>
        <taxon>Nocardioidaceae</taxon>
        <taxon>Nocardioides</taxon>
    </lineage>
</organism>
<dbReference type="EMBL" id="WLCI01000005">
    <property type="protein sequence ID" value="MTB94383.1"/>
    <property type="molecule type" value="Genomic_DNA"/>
</dbReference>
<dbReference type="Pfam" id="PF06197">
    <property type="entry name" value="DUF998"/>
    <property type="match status" value="1"/>
</dbReference>
<reference evidence="1 2" key="1">
    <citation type="submission" date="2019-10" db="EMBL/GenBank/DDBJ databases">
        <title>Nocardioides novel species isolated from the excrement of Marmot.</title>
        <authorList>
            <person name="Zhang G."/>
        </authorList>
    </citation>
    <scope>NUCLEOTIDE SEQUENCE [LARGE SCALE GENOMIC DNA]</scope>
    <source>
        <strain evidence="2">zg-579</strain>
    </source>
</reference>
<dbReference type="InterPro" id="IPR009339">
    <property type="entry name" value="DUF998"/>
</dbReference>
<proteinExistence type="predicted"/>
<dbReference type="RefSeq" id="WP_154614220.1">
    <property type="nucleotide sequence ID" value="NZ_CP053660.1"/>
</dbReference>
<protein>
    <submittedName>
        <fullName evidence="1">DUF998 domain-containing protein</fullName>
    </submittedName>
</protein>